<evidence type="ECO:0008006" key="5">
    <source>
        <dbReference type="Google" id="ProtNLM"/>
    </source>
</evidence>
<evidence type="ECO:0000313" key="4">
    <source>
        <dbReference type="Proteomes" id="UP000246800"/>
    </source>
</evidence>
<dbReference type="GO" id="GO:0009986">
    <property type="term" value="C:cell surface"/>
    <property type="evidence" value="ECO:0007669"/>
    <property type="project" value="UniProtKB-SubCell"/>
</dbReference>
<dbReference type="GO" id="GO:0030420">
    <property type="term" value="P:establishment of competence for transformation"/>
    <property type="evidence" value="ECO:0007669"/>
    <property type="project" value="UniProtKB-KW"/>
</dbReference>
<keyword evidence="2" id="KW-0178">Competence</keyword>
<dbReference type="Proteomes" id="UP000246800">
    <property type="component" value="Unassembled WGS sequence"/>
</dbReference>
<gene>
    <name evidence="3" type="ORF">DD902_05845</name>
</gene>
<comment type="caution">
    <text evidence="3">The sequence shown here is derived from an EMBL/GenBank/DDBJ whole genome shotgun (WGS) entry which is preliminary data.</text>
</comment>
<comment type="subcellular location">
    <subcellularLocation>
        <location evidence="1">Cell surface</location>
    </subcellularLocation>
</comment>
<sequence length="161" mass="18823">MKLFRQHINCVYKIIKPNKNIAIEKQGFTLIESLVALVIQMTIVLLIPLLIFSLGQLKTTVFEDRTYDIELMIKDISHTLHAKDVKAKMIKKKELEIRDLNTEINYKLRNQKIIKTVGHRGNITMCNHVVDVHFEKLTHDLMLMKITYQEGTTTHEKEILL</sequence>
<dbReference type="NCBIfam" id="TIGR02532">
    <property type="entry name" value="IV_pilin_GFxxxE"/>
    <property type="match status" value="1"/>
</dbReference>
<evidence type="ECO:0000256" key="2">
    <source>
        <dbReference type="ARBA" id="ARBA00023287"/>
    </source>
</evidence>
<dbReference type="EMBL" id="QEIT01000028">
    <property type="protein sequence ID" value="PWZ75312.1"/>
    <property type="molecule type" value="Genomic_DNA"/>
</dbReference>
<dbReference type="InterPro" id="IPR012902">
    <property type="entry name" value="N_methyl_site"/>
</dbReference>
<reference evidence="3 4" key="1">
    <citation type="journal article" date="2018" name="Vet. Microbiol.">
        <title>Clonal diversity and geographic distribution of methicillin-resistant Staphylococcus pseudintermedius from Australian animals: Discovery of novel sequence types.</title>
        <authorList>
            <person name="Worthing K.A."/>
            <person name="Abraham S."/>
            <person name="Coombs G.W."/>
            <person name="Pang S."/>
            <person name="Saputra S."/>
            <person name="Jordan D."/>
            <person name="Trott D.J."/>
            <person name="Norris J.M."/>
        </authorList>
    </citation>
    <scope>NUCLEOTIDE SEQUENCE [LARGE SCALE GENOMIC DNA]</scope>
    <source>
        <strain evidence="3 4">ST525 1</strain>
    </source>
</reference>
<evidence type="ECO:0000313" key="3">
    <source>
        <dbReference type="EMBL" id="PWZ75312.1"/>
    </source>
</evidence>
<protein>
    <recommendedName>
        <fullName evidence="5">Prepilin-type N-terminal cleavage/methylation domain-containing protein</fullName>
    </recommendedName>
</protein>
<dbReference type="AlphaFoldDB" id="A0A317YR80"/>
<name>A0A317YR80_STAPS</name>
<dbReference type="RefSeq" id="WP_110160320.1">
    <property type="nucleotide sequence ID" value="NZ_CP039743.1"/>
</dbReference>
<organism evidence="3 4">
    <name type="scientific">Staphylococcus pseudintermedius</name>
    <dbReference type="NCBI Taxonomy" id="283734"/>
    <lineage>
        <taxon>Bacteria</taxon>
        <taxon>Bacillati</taxon>
        <taxon>Bacillota</taxon>
        <taxon>Bacilli</taxon>
        <taxon>Bacillales</taxon>
        <taxon>Staphylococcaceae</taxon>
        <taxon>Staphylococcus</taxon>
        <taxon>Staphylococcus intermedius group</taxon>
    </lineage>
</organism>
<proteinExistence type="predicted"/>
<accession>A0A317YR80</accession>
<evidence type="ECO:0000256" key="1">
    <source>
        <dbReference type="ARBA" id="ARBA00004241"/>
    </source>
</evidence>